<comment type="caution">
    <text evidence="2">The sequence shown here is derived from an EMBL/GenBank/DDBJ whole genome shotgun (WGS) entry which is preliminary data.</text>
</comment>
<evidence type="ECO:0000313" key="3">
    <source>
        <dbReference type="Proteomes" id="UP001596084"/>
    </source>
</evidence>
<dbReference type="RefSeq" id="WP_068832531.1">
    <property type="nucleotide sequence ID" value="NZ_JBHSMX010000024.1"/>
</dbReference>
<gene>
    <name evidence="2" type="ORF">ACFPP7_15200</name>
</gene>
<keyword evidence="1" id="KW-0472">Membrane</keyword>
<feature type="transmembrane region" description="Helical" evidence="1">
    <location>
        <begin position="80"/>
        <end position="100"/>
    </location>
</feature>
<dbReference type="Proteomes" id="UP001596084">
    <property type="component" value="Unassembled WGS sequence"/>
</dbReference>
<dbReference type="InterPro" id="IPR022064">
    <property type="entry name" value="DUF3619"/>
</dbReference>
<organism evidence="2 3">
    <name type="scientific">Polaromonas jejuensis</name>
    <dbReference type="NCBI Taxonomy" id="457502"/>
    <lineage>
        <taxon>Bacteria</taxon>
        <taxon>Pseudomonadati</taxon>
        <taxon>Pseudomonadota</taxon>
        <taxon>Betaproteobacteria</taxon>
        <taxon>Burkholderiales</taxon>
        <taxon>Comamonadaceae</taxon>
        <taxon>Polaromonas</taxon>
    </lineage>
</organism>
<keyword evidence="3" id="KW-1185">Reference proteome</keyword>
<dbReference type="EMBL" id="JBHSMX010000024">
    <property type="protein sequence ID" value="MFC5522247.1"/>
    <property type="molecule type" value="Genomic_DNA"/>
</dbReference>
<evidence type="ECO:0000313" key="2">
    <source>
        <dbReference type="EMBL" id="MFC5522247.1"/>
    </source>
</evidence>
<dbReference type="Pfam" id="PF12279">
    <property type="entry name" value="DUF3619"/>
    <property type="match status" value="1"/>
</dbReference>
<keyword evidence="1" id="KW-1133">Transmembrane helix</keyword>
<keyword evidence="1" id="KW-0812">Transmembrane</keyword>
<proteinExistence type="predicted"/>
<reference evidence="3" key="1">
    <citation type="journal article" date="2019" name="Int. J. Syst. Evol. Microbiol.">
        <title>The Global Catalogue of Microorganisms (GCM) 10K type strain sequencing project: providing services to taxonomists for standard genome sequencing and annotation.</title>
        <authorList>
            <consortium name="The Broad Institute Genomics Platform"/>
            <consortium name="The Broad Institute Genome Sequencing Center for Infectious Disease"/>
            <person name="Wu L."/>
            <person name="Ma J."/>
        </authorList>
    </citation>
    <scope>NUCLEOTIDE SEQUENCE [LARGE SCALE GENOMIC DNA]</scope>
    <source>
        <strain evidence="3">CGMCC 4.7277</strain>
    </source>
</reference>
<accession>A0ABW0QDL1</accession>
<name>A0ABW0QDL1_9BURK</name>
<sequence length="148" mass="15863">MTNSLQQRADILQERFGLKAASYLSEGVADLPYDISERLRAARSRAISQRKIAKTETAGGVVNAGGSAALSWGSDDGLSWWSRIGSVLPLIALVVGLLVINSIQNDNRARELAEVDVALLTDELPPAAFADPGFVQFLKATRQAPTVQ</sequence>
<evidence type="ECO:0000256" key="1">
    <source>
        <dbReference type="SAM" id="Phobius"/>
    </source>
</evidence>
<protein>
    <submittedName>
        <fullName evidence="2">DUF3619 family protein</fullName>
    </submittedName>
</protein>